<comment type="caution">
    <text evidence="2">The sequence shown here is derived from an EMBL/GenBank/DDBJ whole genome shotgun (WGS) entry which is preliminary data.</text>
</comment>
<feature type="non-terminal residue" evidence="2">
    <location>
        <position position="51"/>
    </location>
</feature>
<evidence type="ECO:0000259" key="1">
    <source>
        <dbReference type="Pfam" id="PF08044"/>
    </source>
</evidence>
<organism evidence="2 3">
    <name type="scientific">Actinomadura adrarensis</name>
    <dbReference type="NCBI Taxonomy" id="1819600"/>
    <lineage>
        <taxon>Bacteria</taxon>
        <taxon>Bacillati</taxon>
        <taxon>Actinomycetota</taxon>
        <taxon>Actinomycetes</taxon>
        <taxon>Streptosporangiales</taxon>
        <taxon>Thermomonosporaceae</taxon>
        <taxon>Actinomadura</taxon>
    </lineage>
</organism>
<accession>A0ABW3CBW2</accession>
<proteinExistence type="predicted"/>
<dbReference type="EMBL" id="JBHTIR010000956">
    <property type="protein sequence ID" value="MFD0851981.1"/>
    <property type="molecule type" value="Genomic_DNA"/>
</dbReference>
<dbReference type="InterPro" id="IPR012551">
    <property type="entry name" value="DUF1707_SHOCT-like"/>
</dbReference>
<name>A0ABW3CBW2_9ACTN</name>
<keyword evidence="3" id="KW-1185">Reference proteome</keyword>
<evidence type="ECO:0000313" key="2">
    <source>
        <dbReference type="EMBL" id="MFD0851981.1"/>
    </source>
</evidence>
<reference evidence="3" key="1">
    <citation type="journal article" date="2019" name="Int. J. Syst. Evol. Microbiol.">
        <title>The Global Catalogue of Microorganisms (GCM) 10K type strain sequencing project: providing services to taxonomists for standard genome sequencing and annotation.</title>
        <authorList>
            <consortium name="The Broad Institute Genomics Platform"/>
            <consortium name="The Broad Institute Genome Sequencing Center for Infectious Disease"/>
            <person name="Wu L."/>
            <person name="Ma J."/>
        </authorList>
    </citation>
    <scope>NUCLEOTIDE SEQUENCE [LARGE SCALE GENOMIC DNA]</scope>
    <source>
        <strain evidence="3">JCM 31696</strain>
    </source>
</reference>
<dbReference type="Proteomes" id="UP001597083">
    <property type="component" value="Unassembled WGS sequence"/>
</dbReference>
<feature type="domain" description="DUF1707" evidence="1">
    <location>
        <begin position="10"/>
        <end position="51"/>
    </location>
</feature>
<gene>
    <name evidence="2" type="ORF">ACFQ07_07095</name>
</gene>
<sequence length="51" mass="5753">MSTERTETAVRASDQDRDDVLVRLHTAYAEGRLDEGELAERIDLVLAARTH</sequence>
<protein>
    <submittedName>
        <fullName evidence="2">DUF1707 domain-containing protein</fullName>
    </submittedName>
</protein>
<dbReference type="Pfam" id="PF08044">
    <property type="entry name" value="DUF1707"/>
    <property type="match status" value="1"/>
</dbReference>
<evidence type="ECO:0000313" key="3">
    <source>
        <dbReference type="Proteomes" id="UP001597083"/>
    </source>
</evidence>